<proteinExistence type="inferred from homology"/>
<dbReference type="AlphaFoldDB" id="A0A5J5L1N9"/>
<evidence type="ECO:0000313" key="5">
    <source>
        <dbReference type="Proteomes" id="UP000325957"/>
    </source>
</evidence>
<dbReference type="GO" id="GO:0016616">
    <property type="term" value="F:oxidoreductase activity, acting on the CH-OH group of donors, NAD or NADP as acceptor"/>
    <property type="evidence" value="ECO:0007669"/>
    <property type="project" value="TreeGrafter"/>
</dbReference>
<dbReference type="InterPro" id="IPR036291">
    <property type="entry name" value="NAD(P)-bd_dom_sf"/>
</dbReference>
<keyword evidence="2" id="KW-0560">Oxidoreductase</keyword>
<evidence type="ECO:0000256" key="2">
    <source>
        <dbReference type="ARBA" id="ARBA00023002"/>
    </source>
</evidence>
<dbReference type="FunFam" id="3.40.50.720:FF:000084">
    <property type="entry name" value="Short-chain dehydrogenase reductase"/>
    <property type="match status" value="1"/>
</dbReference>
<gene>
    <name evidence="4" type="ORF">FCK90_00175</name>
</gene>
<dbReference type="InterPro" id="IPR057326">
    <property type="entry name" value="KR_dom"/>
</dbReference>
<dbReference type="OrthoDB" id="7064009at2"/>
<name>A0A5J5L1N9_9MICC</name>
<evidence type="ECO:0000313" key="4">
    <source>
        <dbReference type="EMBL" id="KAA9395488.1"/>
    </source>
</evidence>
<dbReference type="PRINTS" id="PR00081">
    <property type="entry name" value="GDHRDH"/>
</dbReference>
<protein>
    <submittedName>
        <fullName evidence="4">SDR family oxidoreductase</fullName>
    </submittedName>
</protein>
<reference evidence="4 5" key="1">
    <citation type="submission" date="2019-05" db="EMBL/GenBank/DDBJ databases">
        <title>Kocuria coralli sp. nov., a novel actinobacterium isolated from coral reef seawater.</title>
        <authorList>
            <person name="Li J."/>
        </authorList>
    </citation>
    <scope>NUCLEOTIDE SEQUENCE [LARGE SCALE GENOMIC DNA]</scope>
    <source>
        <strain evidence="4 5">SCSIO 13007</strain>
    </source>
</reference>
<evidence type="ECO:0000259" key="3">
    <source>
        <dbReference type="SMART" id="SM00822"/>
    </source>
</evidence>
<dbReference type="PROSITE" id="PS00061">
    <property type="entry name" value="ADH_SHORT"/>
    <property type="match status" value="1"/>
</dbReference>
<dbReference type="PANTHER" id="PTHR42760:SF133">
    <property type="entry name" value="3-OXOACYL-[ACYL-CARRIER-PROTEIN] REDUCTASE"/>
    <property type="match status" value="1"/>
</dbReference>
<dbReference type="Pfam" id="PF13561">
    <property type="entry name" value="adh_short_C2"/>
    <property type="match status" value="1"/>
</dbReference>
<comment type="caution">
    <text evidence="4">The sequence shown here is derived from an EMBL/GenBank/DDBJ whole genome shotgun (WGS) entry which is preliminary data.</text>
</comment>
<evidence type="ECO:0000256" key="1">
    <source>
        <dbReference type="ARBA" id="ARBA00006484"/>
    </source>
</evidence>
<accession>A0A5J5L1N9</accession>
<sequence>MGTANTSQRTVVVTGAARGQGAAHASLLGRTGTRVILTDVLREEGERTVAGLRTSGVDARYRQLDVSDPEAWRALATELREAEAPVTGLVNNAGILRYSAIEETDLQTWMLHERVNVHGTFLGIQALAPIMAERGYGAIVNVSSTAALAGAKGYAAYSASKAAVIALTKVAALEYAPEVRVNVICPGGVATPMNDFEPTGGSSSAAPAGRRASPDEISPLVEFLLDQRASFVTGATYTIDGGLTA</sequence>
<feature type="domain" description="Ketoreductase" evidence="3">
    <location>
        <begin position="9"/>
        <end position="217"/>
    </location>
</feature>
<dbReference type="InterPro" id="IPR002347">
    <property type="entry name" value="SDR_fam"/>
</dbReference>
<dbReference type="RefSeq" id="WP_158032298.1">
    <property type="nucleotide sequence ID" value="NZ_ML708610.1"/>
</dbReference>
<comment type="similarity">
    <text evidence="1">Belongs to the short-chain dehydrogenases/reductases (SDR) family.</text>
</comment>
<dbReference type="PANTHER" id="PTHR42760">
    <property type="entry name" value="SHORT-CHAIN DEHYDROGENASES/REDUCTASES FAMILY MEMBER"/>
    <property type="match status" value="1"/>
</dbReference>
<organism evidence="4 5">
    <name type="scientific">Kocuria coralli</name>
    <dbReference type="NCBI Taxonomy" id="1461025"/>
    <lineage>
        <taxon>Bacteria</taxon>
        <taxon>Bacillati</taxon>
        <taxon>Actinomycetota</taxon>
        <taxon>Actinomycetes</taxon>
        <taxon>Micrococcales</taxon>
        <taxon>Micrococcaceae</taxon>
        <taxon>Kocuria</taxon>
    </lineage>
</organism>
<dbReference type="EMBL" id="SZWF01000001">
    <property type="protein sequence ID" value="KAA9395488.1"/>
    <property type="molecule type" value="Genomic_DNA"/>
</dbReference>
<dbReference type="SUPFAM" id="SSF51735">
    <property type="entry name" value="NAD(P)-binding Rossmann-fold domains"/>
    <property type="match status" value="1"/>
</dbReference>
<dbReference type="Proteomes" id="UP000325957">
    <property type="component" value="Unassembled WGS sequence"/>
</dbReference>
<dbReference type="InterPro" id="IPR020904">
    <property type="entry name" value="Sc_DH/Rdtase_CS"/>
</dbReference>
<dbReference type="PRINTS" id="PR00080">
    <property type="entry name" value="SDRFAMILY"/>
</dbReference>
<keyword evidence="5" id="KW-1185">Reference proteome</keyword>
<dbReference type="Gene3D" id="3.40.50.720">
    <property type="entry name" value="NAD(P)-binding Rossmann-like Domain"/>
    <property type="match status" value="1"/>
</dbReference>
<dbReference type="SMART" id="SM00822">
    <property type="entry name" value="PKS_KR"/>
    <property type="match status" value="1"/>
</dbReference>